<evidence type="ECO:0000313" key="1">
    <source>
        <dbReference type="EMBL" id="KAB8075366.1"/>
    </source>
</evidence>
<organism evidence="1 2">
    <name type="scientific">Aspergillus leporis</name>
    <dbReference type="NCBI Taxonomy" id="41062"/>
    <lineage>
        <taxon>Eukaryota</taxon>
        <taxon>Fungi</taxon>
        <taxon>Dikarya</taxon>
        <taxon>Ascomycota</taxon>
        <taxon>Pezizomycotina</taxon>
        <taxon>Eurotiomycetes</taxon>
        <taxon>Eurotiomycetidae</taxon>
        <taxon>Eurotiales</taxon>
        <taxon>Aspergillaceae</taxon>
        <taxon>Aspergillus</taxon>
        <taxon>Aspergillus subgen. Circumdati</taxon>
    </lineage>
</organism>
<name>A0A5N5X3R5_9EURO</name>
<proteinExistence type="predicted"/>
<sequence length="163" mass="18239">MDWTNRRLPGLRVLSHGGRPQPWQSKDHFGISTSPYIYVLLNPNPLRSSAIEDGSDRHNLTSQKDNLCHLRAVVSPIASHPASLSSSERYGVRKRRYAEKSMESLKSLPNKGPPKLFSPVRTLTSRLKSSIVNSVQAHQSVSPGGAPTNIWRFQPLRCSAWPF</sequence>
<dbReference type="EMBL" id="ML732195">
    <property type="protein sequence ID" value="KAB8075366.1"/>
    <property type="molecule type" value="Genomic_DNA"/>
</dbReference>
<reference evidence="1 2" key="1">
    <citation type="submission" date="2019-04" db="EMBL/GenBank/DDBJ databases">
        <title>Friends and foes A comparative genomics study of 23 Aspergillus species from section Flavi.</title>
        <authorList>
            <consortium name="DOE Joint Genome Institute"/>
            <person name="Kjaerbolling I."/>
            <person name="Vesth T."/>
            <person name="Frisvad J.C."/>
            <person name="Nybo J.L."/>
            <person name="Theobald S."/>
            <person name="Kildgaard S."/>
            <person name="Isbrandt T."/>
            <person name="Kuo A."/>
            <person name="Sato A."/>
            <person name="Lyhne E.K."/>
            <person name="Kogle M.E."/>
            <person name="Wiebenga A."/>
            <person name="Kun R.S."/>
            <person name="Lubbers R.J."/>
            <person name="Makela M.R."/>
            <person name="Barry K."/>
            <person name="Chovatia M."/>
            <person name="Clum A."/>
            <person name="Daum C."/>
            <person name="Haridas S."/>
            <person name="He G."/>
            <person name="LaButti K."/>
            <person name="Lipzen A."/>
            <person name="Mondo S."/>
            <person name="Riley R."/>
            <person name="Salamov A."/>
            <person name="Simmons B.A."/>
            <person name="Magnuson J.K."/>
            <person name="Henrissat B."/>
            <person name="Mortensen U.H."/>
            <person name="Larsen T.O."/>
            <person name="Devries R.P."/>
            <person name="Grigoriev I.V."/>
            <person name="Machida M."/>
            <person name="Baker S.E."/>
            <person name="Andersen M.R."/>
        </authorList>
    </citation>
    <scope>NUCLEOTIDE SEQUENCE [LARGE SCALE GENOMIC DNA]</scope>
    <source>
        <strain evidence="1 2">CBS 151.66</strain>
    </source>
</reference>
<gene>
    <name evidence="1" type="ORF">BDV29DRAFT_172089</name>
</gene>
<evidence type="ECO:0000313" key="2">
    <source>
        <dbReference type="Proteomes" id="UP000326565"/>
    </source>
</evidence>
<protein>
    <submittedName>
        <fullName evidence="1">Uncharacterized protein</fullName>
    </submittedName>
</protein>
<dbReference type="Proteomes" id="UP000326565">
    <property type="component" value="Unassembled WGS sequence"/>
</dbReference>
<accession>A0A5N5X3R5</accession>
<dbReference type="AlphaFoldDB" id="A0A5N5X3R5"/>
<keyword evidence="2" id="KW-1185">Reference proteome</keyword>